<dbReference type="GO" id="GO:0008932">
    <property type="term" value="F:lytic endotransglycosylase activity"/>
    <property type="evidence" value="ECO:0007669"/>
    <property type="project" value="UniProtKB-UniRule"/>
</dbReference>
<name>A0A4R1L1R6_9BACT</name>
<dbReference type="AlphaFoldDB" id="A0A4R1L1R6"/>
<evidence type="ECO:0000256" key="2">
    <source>
        <dbReference type="ARBA" id="ARBA00022692"/>
    </source>
</evidence>
<keyword evidence="4 7" id="KW-0472">Membrane</keyword>
<comment type="similarity">
    <text evidence="7">Belongs to the transglycosylase MltG family.</text>
</comment>
<dbReference type="GO" id="GO:0071555">
    <property type="term" value="P:cell wall organization"/>
    <property type="evidence" value="ECO:0007669"/>
    <property type="project" value="UniProtKB-KW"/>
</dbReference>
<protein>
    <recommendedName>
        <fullName evidence="7">Endolytic murein transglycosylase</fullName>
        <ecNumber evidence="7">4.2.2.29</ecNumber>
    </recommendedName>
    <alternativeName>
        <fullName evidence="7">Peptidoglycan lytic transglycosylase</fullName>
    </alternativeName>
    <alternativeName>
        <fullName evidence="7">Peptidoglycan polymerization terminase</fullName>
    </alternativeName>
</protein>
<evidence type="ECO:0000313" key="8">
    <source>
        <dbReference type="EMBL" id="TCK71906.1"/>
    </source>
</evidence>
<dbReference type="EMBL" id="SMGK01000004">
    <property type="protein sequence ID" value="TCK71906.1"/>
    <property type="molecule type" value="Genomic_DNA"/>
</dbReference>
<dbReference type="Gene3D" id="3.30.160.60">
    <property type="entry name" value="Classic Zinc Finger"/>
    <property type="match status" value="1"/>
</dbReference>
<dbReference type="Pfam" id="PF02618">
    <property type="entry name" value="YceG"/>
    <property type="match status" value="1"/>
</dbReference>
<dbReference type="RefSeq" id="WP_131997141.1">
    <property type="nucleotide sequence ID" value="NZ_SMGK01000004.1"/>
</dbReference>
<evidence type="ECO:0000256" key="7">
    <source>
        <dbReference type="HAMAP-Rule" id="MF_02065"/>
    </source>
</evidence>
<accession>A0A4R1L1R6</accession>
<dbReference type="NCBIfam" id="TIGR00247">
    <property type="entry name" value="endolytic transglycosylase MltG"/>
    <property type="match status" value="1"/>
</dbReference>
<dbReference type="OrthoDB" id="9814591at2"/>
<evidence type="ECO:0000256" key="4">
    <source>
        <dbReference type="ARBA" id="ARBA00023136"/>
    </source>
</evidence>
<dbReference type="CDD" id="cd08010">
    <property type="entry name" value="MltG_like"/>
    <property type="match status" value="1"/>
</dbReference>
<dbReference type="GO" id="GO:0009252">
    <property type="term" value="P:peptidoglycan biosynthetic process"/>
    <property type="evidence" value="ECO:0007669"/>
    <property type="project" value="UniProtKB-UniRule"/>
</dbReference>
<comment type="function">
    <text evidence="7">Functions as a peptidoglycan terminase that cleaves nascent peptidoglycan strands endolytically to terminate their elongation.</text>
</comment>
<evidence type="ECO:0000256" key="6">
    <source>
        <dbReference type="ARBA" id="ARBA00023316"/>
    </source>
</evidence>
<keyword evidence="2 7" id="KW-0812">Transmembrane</keyword>
<keyword evidence="5 7" id="KW-0456">Lyase</keyword>
<dbReference type="EC" id="4.2.2.29" evidence="7"/>
<gene>
    <name evidence="7" type="primary">mltG</name>
    <name evidence="8" type="ORF">C7378_2528</name>
</gene>
<dbReference type="Gene3D" id="3.30.1490.480">
    <property type="entry name" value="Endolytic murein transglycosylase"/>
    <property type="match status" value="1"/>
</dbReference>
<keyword evidence="9" id="KW-1185">Reference proteome</keyword>
<feature type="site" description="Important for catalytic activity" evidence="7">
    <location>
        <position position="204"/>
    </location>
</feature>
<dbReference type="PANTHER" id="PTHR30518:SF2">
    <property type="entry name" value="ENDOLYTIC MUREIN TRANSGLYCOSYLASE"/>
    <property type="match status" value="1"/>
</dbReference>
<keyword evidence="3 7" id="KW-1133">Transmembrane helix</keyword>
<evidence type="ECO:0000313" key="9">
    <source>
        <dbReference type="Proteomes" id="UP000295210"/>
    </source>
</evidence>
<evidence type="ECO:0000256" key="3">
    <source>
        <dbReference type="ARBA" id="ARBA00022989"/>
    </source>
</evidence>
<keyword evidence="6 7" id="KW-0961">Cell wall biogenesis/degradation</keyword>
<sequence>MKRFFGLLLLLIVVAASTVAFVLLTPTGPHTETFLEIAPGTPTMKIAAQLQRQGFILNRYVFEALHVVRGGSLKAGEYRFDHPSRMSEVYSRLVRGDVYTRALTIPEGANIFDIAQRVEAAQLGSREAFLAAARKDTALISDIDPLADSLEGYLFPDTYHFERLVTPEHMVATMVRRFREAAALAGLTTGFHKVIIIASLVEKETPIDSERPLVASVFENRLAQGMPLMTDPSVIYAALLDGRYRGTIYQSDLAADSPYNTYKHAGLPPGPVCNPGMTSIKAAMSPAKSNYLYFVAAGADPAGHSRFAATLEEHQRNVAAYRHAVHAGGTQ</sequence>
<dbReference type="HAMAP" id="MF_02065">
    <property type="entry name" value="MltG"/>
    <property type="match status" value="1"/>
</dbReference>
<dbReference type="Proteomes" id="UP000295210">
    <property type="component" value="Unassembled WGS sequence"/>
</dbReference>
<comment type="catalytic activity">
    <reaction evidence="7">
        <text>a peptidoglycan chain = a peptidoglycan chain with N-acetyl-1,6-anhydromuramyl-[peptide] at the reducing end + a peptidoglycan chain with N-acetylglucosamine at the non-reducing end.</text>
        <dbReference type="EC" id="4.2.2.29"/>
    </reaction>
</comment>
<evidence type="ECO:0000256" key="1">
    <source>
        <dbReference type="ARBA" id="ARBA00022475"/>
    </source>
</evidence>
<reference evidence="8 9" key="1">
    <citation type="submission" date="2019-03" db="EMBL/GenBank/DDBJ databases">
        <title>Genomic Encyclopedia of Type Strains, Phase IV (KMG-IV): sequencing the most valuable type-strain genomes for metagenomic binning, comparative biology and taxonomic classification.</title>
        <authorList>
            <person name="Goeker M."/>
        </authorList>
    </citation>
    <scope>NUCLEOTIDE SEQUENCE [LARGE SCALE GENOMIC DNA]</scope>
    <source>
        <strain evidence="8 9">DSM 103428</strain>
    </source>
</reference>
<organism evidence="8 9">
    <name type="scientific">Acidipila rosea</name>
    <dbReference type="NCBI Taxonomy" id="768535"/>
    <lineage>
        <taxon>Bacteria</taxon>
        <taxon>Pseudomonadati</taxon>
        <taxon>Acidobacteriota</taxon>
        <taxon>Terriglobia</taxon>
        <taxon>Terriglobales</taxon>
        <taxon>Acidobacteriaceae</taxon>
        <taxon>Acidipila</taxon>
    </lineage>
</organism>
<dbReference type="InterPro" id="IPR003770">
    <property type="entry name" value="MLTG-like"/>
</dbReference>
<evidence type="ECO:0000256" key="5">
    <source>
        <dbReference type="ARBA" id="ARBA00023239"/>
    </source>
</evidence>
<dbReference type="GO" id="GO:0005886">
    <property type="term" value="C:plasma membrane"/>
    <property type="evidence" value="ECO:0007669"/>
    <property type="project" value="UniProtKB-UniRule"/>
</dbReference>
<proteinExistence type="inferred from homology"/>
<comment type="caution">
    <text evidence="8">The sequence shown here is derived from an EMBL/GenBank/DDBJ whole genome shotgun (WGS) entry which is preliminary data.</text>
</comment>
<dbReference type="PANTHER" id="PTHR30518">
    <property type="entry name" value="ENDOLYTIC MUREIN TRANSGLYCOSYLASE"/>
    <property type="match status" value="1"/>
</dbReference>
<keyword evidence="1 7" id="KW-1003">Cell membrane</keyword>